<name>A0A8B9W0V3_BOSMU</name>
<evidence type="ECO:0008006" key="4">
    <source>
        <dbReference type="Google" id="ProtNLM"/>
    </source>
</evidence>
<keyword evidence="3" id="KW-1185">Reference proteome</keyword>
<feature type="region of interest" description="Disordered" evidence="1">
    <location>
        <begin position="1"/>
        <end position="32"/>
    </location>
</feature>
<evidence type="ECO:0000313" key="3">
    <source>
        <dbReference type="Proteomes" id="UP000694520"/>
    </source>
</evidence>
<organism evidence="2 3">
    <name type="scientific">Bos mutus grunniens</name>
    <name type="common">Wild yak</name>
    <name type="synonym">Bos grunniens</name>
    <dbReference type="NCBI Taxonomy" id="30521"/>
    <lineage>
        <taxon>Eukaryota</taxon>
        <taxon>Metazoa</taxon>
        <taxon>Chordata</taxon>
        <taxon>Craniata</taxon>
        <taxon>Vertebrata</taxon>
        <taxon>Euteleostomi</taxon>
        <taxon>Mammalia</taxon>
        <taxon>Eutheria</taxon>
        <taxon>Laurasiatheria</taxon>
        <taxon>Artiodactyla</taxon>
        <taxon>Ruminantia</taxon>
        <taxon>Pecora</taxon>
        <taxon>Bovidae</taxon>
        <taxon>Bovinae</taxon>
        <taxon>Bos</taxon>
    </lineage>
</organism>
<sequence>RAARRRERQAGDSDASSQRRRASSPTQCSGNKPHQQLFPFSVLWETLRLLCFRRRPIFLGWSTAPPVPPTRGRSSRVKVDQFPSLAPTRAFGPPGLSDSGQVQPVIREHGPRQGRYGDEPPGPIILDFRGRGLFASSRPALSALFLSNERRGWAAPQPKFSQWRRRGGRAESARRRVLSSQPRCGEPVGGPRGERGSLGGESGVSCPKMHSDAAAVNFQLNSHLSTLANIHKIYHTLNKLNLTEDVGQDDHQTGSLRSCSSSDCFSKVMPPRKKRRPASGDDLSAKKSRHDSMYRKYDSTRIKTEEEAFSSKRCLEWFYEYAGSYACPSLEIGCTKYGLFYSTGMVKRNDFSTM</sequence>
<dbReference type="Proteomes" id="UP000694520">
    <property type="component" value="Chromosome 6"/>
</dbReference>
<protein>
    <recommendedName>
        <fullName evidence="4">DCN1-like protein</fullName>
    </recommendedName>
</protein>
<reference evidence="2" key="2">
    <citation type="submission" date="2025-08" db="UniProtKB">
        <authorList>
            <consortium name="Ensembl"/>
        </authorList>
    </citation>
    <scope>IDENTIFICATION</scope>
</reference>
<proteinExistence type="predicted"/>
<dbReference type="Ensembl" id="ENSBGRT00000000878.1">
    <property type="protein sequence ID" value="ENSBGRP00000000760.1"/>
    <property type="gene ID" value="ENSBGRG00000000459.1"/>
</dbReference>
<accession>A0A8B9W0V3</accession>
<feature type="region of interest" description="Disordered" evidence="1">
    <location>
        <begin position="165"/>
        <end position="205"/>
    </location>
</feature>
<feature type="compositionally biased region" description="Gly residues" evidence="1">
    <location>
        <begin position="187"/>
        <end position="202"/>
    </location>
</feature>
<feature type="region of interest" description="Disordered" evidence="1">
    <location>
        <begin position="248"/>
        <end position="290"/>
    </location>
</feature>
<feature type="compositionally biased region" description="Low complexity" evidence="1">
    <location>
        <begin position="255"/>
        <end position="266"/>
    </location>
</feature>
<evidence type="ECO:0000313" key="2">
    <source>
        <dbReference type="Ensembl" id="ENSBGRP00000000760.1"/>
    </source>
</evidence>
<dbReference type="GeneTree" id="ENSGT00940000156935"/>
<reference evidence="2" key="1">
    <citation type="submission" date="2019-05" db="EMBL/GenBank/DDBJ databases">
        <authorList>
            <person name="Zhang S."/>
            <person name="Liu J."/>
        </authorList>
    </citation>
    <scope>NUCLEOTIDE SEQUENCE [LARGE SCALE GENOMIC DNA]</scope>
</reference>
<dbReference type="AlphaFoldDB" id="A0A8B9W0V3"/>
<evidence type="ECO:0000256" key="1">
    <source>
        <dbReference type="SAM" id="MobiDB-lite"/>
    </source>
</evidence>
<reference evidence="2" key="3">
    <citation type="submission" date="2025-09" db="UniProtKB">
        <authorList>
            <consortium name="Ensembl"/>
        </authorList>
    </citation>
    <scope>IDENTIFICATION</scope>
</reference>